<accession>A0AAQ3U0P6</accession>
<reference evidence="11 12" key="1">
    <citation type="submission" date="2024-02" db="EMBL/GenBank/DDBJ databases">
        <title>High-quality chromosome-scale genome assembly of Pensacola bahiagrass (Paspalum notatum Flugge var. saurae).</title>
        <authorList>
            <person name="Vega J.M."/>
            <person name="Podio M."/>
            <person name="Orjuela J."/>
            <person name="Siena L.A."/>
            <person name="Pessino S.C."/>
            <person name="Combes M.C."/>
            <person name="Mariac C."/>
            <person name="Albertini E."/>
            <person name="Pupilli F."/>
            <person name="Ortiz J.P.A."/>
            <person name="Leblanc O."/>
        </authorList>
    </citation>
    <scope>NUCLEOTIDE SEQUENCE [LARGE SCALE GENOMIC DNA]</scope>
    <source>
        <strain evidence="11">R1</strain>
        <tissue evidence="11">Leaf</tissue>
    </source>
</reference>
<dbReference type="EMBL" id="CP144750">
    <property type="protein sequence ID" value="WVZ82819.1"/>
    <property type="molecule type" value="Genomic_DNA"/>
</dbReference>
<feature type="region of interest" description="Disordered" evidence="8">
    <location>
        <begin position="529"/>
        <end position="549"/>
    </location>
</feature>
<dbReference type="Pfam" id="PF14543">
    <property type="entry name" value="TAXi_N"/>
    <property type="match status" value="2"/>
</dbReference>
<dbReference type="InterPro" id="IPR032861">
    <property type="entry name" value="TAXi_N"/>
</dbReference>
<feature type="region of interest" description="Disordered" evidence="8">
    <location>
        <begin position="563"/>
        <end position="594"/>
    </location>
</feature>
<feature type="active site" evidence="7">
    <location>
        <position position="805"/>
    </location>
</feature>
<sequence>MVIVLPLLLLLLLGSTSPTTWATADDEHEFIIISDKSSLKSHAACSAHRGTWAPLYRHHGPCSPSSLPPAAKTTKPSLADLLRRDQLRVDHIHWRVSADSRGSVDRKPVGFEAAHLHDEPVIQVTLGSAESKTDGGQPSRRGVVQTVVLDTASDLPWVRCAPRPSSCPVPPCHAETADPSSAASAFFDPTRSGTYFAVACSSPDCDQLGRLYGDGCGADNQCRYRVPVPHSNASSSSGTYGSDLLAVDPTTGIPFKFGCSHAESDDDNTTTAGVLALGGGPESLVSQTAASYGSVFSYCIPAAEPQRERGSGFFVLGAPSLDVSAYVLTPMLRYQRVRTLYRVLLRAIAVDGQLLNVTPAAFAAGSVLDSRTAVTRLPPTAYQALRDAFRSRMAMYREAPPKGTLLDTCYDFAGAFFVMLPRIALVFDRGAVVELDRSAVLFHDCLAFAPNSDDRMLGILGNVQQQTMEVLYNVAGDAVGFRRGAWVPLYRPLGPCSPSFRGAAAEASLADVLRQDRLRVRHIHRKASGDVRRVSKRSHKEPVTVEETQVHHQAAISVGVGTEWSPSSAAEVTRVGPSATDDGSSSPSPPAVSQTVVLDTASDVPWVRCVACPFAQCADYDPTRSSTYAAFPCNSSACKQLGRYANGCINNQCQYIITVTSSDGGGDFTSSGTYSSDQLTINSASPVPGFRFGCSRAEQGSFDGQAGGVMALGRGAQSLTAQTSSTFGAAFSYCLPPSDTAKGFFRLGGVPPGAYRFVMTPMLRDRRGDAGDPTLYRALLVGITVDGRALNVGPDVFAAGGTVLDSRTVITRLPLTAYGALRAAFRDRMAHRAAPPREELDTCYDLRGVRRPRVPRVALVFDGDAVVELDRSGVLFDGCLAFAPNDDDAAPSILGNVQLQTIEVLHDVGGRRIGFRRDAC</sequence>
<dbReference type="InterPro" id="IPR033121">
    <property type="entry name" value="PEPTIDASE_A1"/>
</dbReference>
<evidence type="ECO:0000256" key="6">
    <source>
        <dbReference type="ARBA" id="ARBA00023157"/>
    </source>
</evidence>
<evidence type="ECO:0000313" key="11">
    <source>
        <dbReference type="EMBL" id="WVZ82819.1"/>
    </source>
</evidence>
<dbReference type="SUPFAM" id="SSF50630">
    <property type="entry name" value="Acid proteases"/>
    <property type="match status" value="2"/>
</dbReference>
<protein>
    <recommendedName>
        <fullName evidence="10">Peptidase A1 domain-containing protein</fullName>
    </recommendedName>
</protein>
<keyword evidence="5" id="KW-0378">Hydrolase</keyword>
<dbReference type="PROSITE" id="PS51767">
    <property type="entry name" value="PEPTIDASE_A1"/>
    <property type="match status" value="2"/>
</dbReference>
<dbReference type="FunFam" id="2.40.70.10:FF:000013">
    <property type="entry name" value="Aspartyl protease AED1"/>
    <property type="match status" value="2"/>
</dbReference>
<feature type="domain" description="Peptidase A1" evidence="10">
    <location>
        <begin position="581"/>
        <end position="916"/>
    </location>
</feature>
<organism evidence="11 12">
    <name type="scientific">Paspalum notatum var. saurae</name>
    <dbReference type="NCBI Taxonomy" id="547442"/>
    <lineage>
        <taxon>Eukaryota</taxon>
        <taxon>Viridiplantae</taxon>
        <taxon>Streptophyta</taxon>
        <taxon>Embryophyta</taxon>
        <taxon>Tracheophyta</taxon>
        <taxon>Spermatophyta</taxon>
        <taxon>Magnoliopsida</taxon>
        <taxon>Liliopsida</taxon>
        <taxon>Poales</taxon>
        <taxon>Poaceae</taxon>
        <taxon>PACMAD clade</taxon>
        <taxon>Panicoideae</taxon>
        <taxon>Andropogonodae</taxon>
        <taxon>Paspaleae</taxon>
        <taxon>Paspalinae</taxon>
        <taxon>Paspalum</taxon>
    </lineage>
</organism>
<keyword evidence="6" id="KW-1015">Disulfide bond</keyword>
<comment type="similarity">
    <text evidence="1">Belongs to the peptidase A1 family.</text>
</comment>
<feature type="compositionally biased region" description="Polar residues" evidence="8">
    <location>
        <begin position="581"/>
        <end position="594"/>
    </location>
</feature>
<evidence type="ECO:0000256" key="5">
    <source>
        <dbReference type="ARBA" id="ARBA00022801"/>
    </source>
</evidence>
<keyword evidence="2" id="KW-0645">Protease</keyword>
<dbReference type="Gene3D" id="2.40.70.10">
    <property type="entry name" value="Acid Proteases"/>
    <property type="match status" value="4"/>
</dbReference>
<proteinExistence type="inferred from homology"/>
<dbReference type="Proteomes" id="UP001341281">
    <property type="component" value="Chromosome 06"/>
</dbReference>
<feature type="signal peptide" evidence="9">
    <location>
        <begin position="1"/>
        <end position="22"/>
    </location>
</feature>
<keyword evidence="3 9" id="KW-0732">Signal</keyword>
<dbReference type="PANTHER" id="PTHR13683:SF330">
    <property type="entry name" value="OS06G0118700 PROTEIN"/>
    <property type="match status" value="1"/>
</dbReference>
<keyword evidence="12" id="KW-1185">Reference proteome</keyword>
<dbReference type="PANTHER" id="PTHR13683">
    <property type="entry name" value="ASPARTYL PROTEASES"/>
    <property type="match status" value="1"/>
</dbReference>
<evidence type="ECO:0000313" key="12">
    <source>
        <dbReference type="Proteomes" id="UP001341281"/>
    </source>
</evidence>
<evidence type="ECO:0000256" key="1">
    <source>
        <dbReference type="ARBA" id="ARBA00007447"/>
    </source>
</evidence>
<evidence type="ECO:0000256" key="4">
    <source>
        <dbReference type="ARBA" id="ARBA00022750"/>
    </source>
</evidence>
<keyword evidence="4" id="KW-0064">Aspartyl protease</keyword>
<evidence type="ECO:0000256" key="7">
    <source>
        <dbReference type="PIRSR" id="PIRSR601461-1"/>
    </source>
</evidence>
<dbReference type="InterPro" id="IPR021109">
    <property type="entry name" value="Peptidase_aspartic_dom_sf"/>
</dbReference>
<gene>
    <name evidence="11" type="ORF">U9M48_030035</name>
</gene>
<feature type="active site" evidence="7">
    <location>
        <position position="599"/>
    </location>
</feature>
<evidence type="ECO:0000256" key="8">
    <source>
        <dbReference type="SAM" id="MobiDB-lite"/>
    </source>
</evidence>
<feature type="chain" id="PRO_5043002190" description="Peptidase A1 domain-containing protein" evidence="9">
    <location>
        <begin position="23"/>
        <end position="920"/>
    </location>
</feature>
<evidence type="ECO:0000259" key="10">
    <source>
        <dbReference type="PROSITE" id="PS51767"/>
    </source>
</evidence>
<dbReference type="InterPro" id="IPR032799">
    <property type="entry name" value="TAXi_C"/>
</dbReference>
<dbReference type="GO" id="GO:0004190">
    <property type="term" value="F:aspartic-type endopeptidase activity"/>
    <property type="evidence" value="ECO:0007669"/>
    <property type="project" value="UniProtKB-KW"/>
</dbReference>
<evidence type="ECO:0000256" key="2">
    <source>
        <dbReference type="ARBA" id="ARBA00022670"/>
    </source>
</evidence>
<dbReference type="GO" id="GO:0006508">
    <property type="term" value="P:proteolysis"/>
    <property type="evidence" value="ECO:0007669"/>
    <property type="project" value="UniProtKB-KW"/>
</dbReference>
<evidence type="ECO:0000256" key="3">
    <source>
        <dbReference type="ARBA" id="ARBA00022729"/>
    </source>
</evidence>
<dbReference type="AlphaFoldDB" id="A0AAQ3U0P6"/>
<dbReference type="InterPro" id="IPR001461">
    <property type="entry name" value="Aspartic_peptidase_A1"/>
</dbReference>
<evidence type="ECO:0000256" key="9">
    <source>
        <dbReference type="SAM" id="SignalP"/>
    </source>
</evidence>
<dbReference type="Pfam" id="PF14541">
    <property type="entry name" value="TAXi_C"/>
    <property type="match status" value="2"/>
</dbReference>
<feature type="domain" description="Peptidase A1" evidence="10">
    <location>
        <begin position="120"/>
        <end position="482"/>
    </location>
</feature>
<dbReference type="FunFam" id="2.40.70.10:FF:000021">
    <property type="entry name" value="Aspartyl protease AED1"/>
    <property type="match status" value="2"/>
</dbReference>
<name>A0AAQ3U0P6_PASNO</name>